<dbReference type="Proteomes" id="UP000580654">
    <property type="component" value="Unassembled WGS sequence"/>
</dbReference>
<organism evidence="1 2">
    <name type="scientific">Muricoccus pecuniae</name>
    <dbReference type="NCBI Taxonomy" id="693023"/>
    <lineage>
        <taxon>Bacteria</taxon>
        <taxon>Pseudomonadati</taxon>
        <taxon>Pseudomonadota</taxon>
        <taxon>Alphaproteobacteria</taxon>
        <taxon>Acetobacterales</taxon>
        <taxon>Roseomonadaceae</taxon>
        <taxon>Muricoccus</taxon>
    </lineage>
</organism>
<keyword evidence="1" id="KW-0540">Nuclease</keyword>
<sequence length="164" mass="17873">MLAHRRADVADLNAHARVVLRDAGTLAGPDHRLETERGTQDFAVGKGVMFLRNERGMGLRNGMLGTLARIEGVAAGGSDTRLVVRLDGKVAVLPGAEGRNVAFQLRDYRHLAPGCASTVHKAQRVTVDRAHVLATLGIDRHVAYVALNRHREGVTVHRSREEHI</sequence>
<dbReference type="Gene3D" id="3.40.50.300">
    <property type="entry name" value="P-loop containing nucleotide triphosphate hydrolases"/>
    <property type="match status" value="1"/>
</dbReference>
<gene>
    <name evidence="1" type="ORF">FHS87_004016</name>
</gene>
<accession>A0A840Y493</accession>
<dbReference type="Gene3D" id="2.30.30.940">
    <property type="match status" value="1"/>
</dbReference>
<proteinExistence type="predicted"/>
<protein>
    <submittedName>
        <fullName evidence="1">ATP-dependent exoDNAse (Exonuclease V) alpha subunit</fullName>
    </submittedName>
</protein>
<evidence type="ECO:0000313" key="1">
    <source>
        <dbReference type="EMBL" id="MBB5695948.1"/>
    </source>
</evidence>
<reference evidence="1 2" key="1">
    <citation type="submission" date="2020-08" db="EMBL/GenBank/DDBJ databases">
        <title>Genomic Encyclopedia of Type Strains, Phase IV (KMG-IV): sequencing the most valuable type-strain genomes for metagenomic binning, comparative biology and taxonomic classification.</title>
        <authorList>
            <person name="Goeker M."/>
        </authorList>
    </citation>
    <scope>NUCLEOTIDE SEQUENCE [LARGE SCALE GENOMIC DNA]</scope>
    <source>
        <strain evidence="1 2">DSM 25622</strain>
    </source>
</reference>
<keyword evidence="1" id="KW-0378">Hydrolase</keyword>
<evidence type="ECO:0000313" key="2">
    <source>
        <dbReference type="Proteomes" id="UP000580654"/>
    </source>
</evidence>
<keyword evidence="2" id="KW-1185">Reference proteome</keyword>
<dbReference type="EMBL" id="JACIJD010000026">
    <property type="protein sequence ID" value="MBB5695948.1"/>
    <property type="molecule type" value="Genomic_DNA"/>
</dbReference>
<dbReference type="SUPFAM" id="SSF52540">
    <property type="entry name" value="P-loop containing nucleoside triphosphate hydrolases"/>
    <property type="match status" value="1"/>
</dbReference>
<dbReference type="AlphaFoldDB" id="A0A840Y493"/>
<keyword evidence="1" id="KW-0269">Exonuclease</keyword>
<comment type="caution">
    <text evidence="1">The sequence shown here is derived from an EMBL/GenBank/DDBJ whole genome shotgun (WGS) entry which is preliminary data.</text>
</comment>
<name>A0A840Y493_9PROT</name>
<dbReference type="GO" id="GO:0004527">
    <property type="term" value="F:exonuclease activity"/>
    <property type="evidence" value="ECO:0007669"/>
    <property type="project" value="UniProtKB-KW"/>
</dbReference>
<dbReference type="InterPro" id="IPR027417">
    <property type="entry name" value="P-loop_NTPase"/>
</dbReference>